<name>A0ABW2G3X8_9ACTN</name>
<sequence>MTNPEKDEDETVLLRALLRHFERVVPLGERTAGPWPGWSVAVGSALAGDDMKTDPHQVSHSAHHALVVAVDHLQALAALVSGTESDGHRKMLLPTHASFTLLRAALENAARALWLLGPASRRERVHRCLRMHLADLKSNAAKAELLGQVLADYEKRQNRIKGLLRAAGVPEGELSNGKLRMPGYGDIVHTAGTLTSVGGVHAELFWSACSSLAHGDLTGTLAVLDREIMATDGNTNWVRFTGSVKAALVITAKTIDMTETAFTLYTTRARAPY</sequence>
<keyword evidence="2" id="KW-1185">Reference proteome</keyword>
<dbReference type="EMBL" id="JBHTAJ010000053">
    <property type="protein sequence ID" value="MFC7182771.1"/>
    <property type="molecule type" value="Genomic_DNA"/>
</dbReference>
<organism evidence="1 2">
    <name type="scientific">Kitasatospora paranensis</name>
    <dbReference type="NCBI Taxonomy" id="258053"/>
    <lineage>
        <taxon>Bacteria</taxon>
        <taxon>Bacillati</taxon>
        <taxon>Actinomycetota</taxon>
        <taxon>Actinomycetes</taxon>
        <taxon>Kitasatosporales</taxon>
        <taxon>Streptomycetaceae</taxon>
        <taxon>Kitasatospora</taxon>
    </lineage>
</organism>
<comment type="caution">
    <text evidence="1">The sequence shown here is derived from an EMBL/GenBank/DDBJ whole genome shotgun (WGS) entry which is preliminary data.</text>
</comment>
<proteinExistence type="predicted"/>
<accession>A0ABW2G3X8</accession>
<evidence type="ECO:0000313" key="1">
    <source>
        <dbReference type="EMBL" id="MFC7182771.1"/>
    </source>
</evidence>
<dbReference type="Proteomes" id="UP001596435">
    <property type="component" value="Unassembled WGS sequence"/>
</dbReference>
<gene>
    <name evidence="1" type="ORF">ACFQMG_24790</name>
</gene>
<reference evidence="2" key="1">
    <citation type="journal article" date="2019" name="Int. J. Syst. Evol. Microbiol.">
        <title>The Global Catalogue of Microorganisms (GCM) 10K type strain sequencing project: providing services to taxonomists for standard genome sequencing and annotation.</title>
        <authorList>
            <consortium name="The Broad Institute Genomics Platform"/>
            <consortium name="The Broad Institute Genome Sequencing Center for Infectious Disease"/>
            <person name="Wu L."/>
            <person name="Ma J."/>
        </authorList>
    </citation>
    <scope>NUCLEOTIDE SEQUENCE [LARGE SCALE GENOMIC DNA]</scope>
    <source>
        <strain evidence="2">CGMCC 1.12859</strain>
    </source>
</reference>
<evidence type="ECO:0000313" key="2">
    <source>
        <dbReference type="Proteomes" id="UP001596435"/>
    </source>
</evidence>
<dbReference type="RefSeq" id="WP_380232051.1">
    <property type="nucleotide sequence ID" value="NZ_JBHSVH010000001.1"/>
</dbReference>
<protein>
    <submittedName>
        <fullName evidence="1">Uncharacterized protein</fullName>
    </submittedName>
</protein>